<dbReference type="EMBL" id="KN824314">
    <property type="protein sequence ID" value="KIM25388.1"/>
    <property type="molecule type" value="Genomic_DNA"/>
</dbReference>
<reference evidence="6 7" key="1">
    <citation type="submission" date="2014-04" db="EMBL/GenBank/DDBJ databases">
        <authorList>
            <consortium name="DOE Joint Genome Institute"/>
            <person name="Kuo A."/>
            <person name="Zuccaro A."/>
            <person name="Kohler A."/>
            <person name="Nagy L.G."/>
            <person name="Floudas D."/>
            <person name="Copeland A."/>
            <person name="Barry K.W."/>
            <person name="Cichocki N."/>
            <person name="Veneault-Fourrey C."/>
            <person name="LaButti K."/>
            <person name="Lindquist E.A."/>
            <person name="Lipzen A."/>
            <person name="Lundell T."/>
            <person name="Morin E."/>
            <person name="Murat C."/>
            <person name="Sun H."/>
            <person name="Tunlid A."/>
            <person name="Henrissat B."/>
            <person name="Grigoriev I.V."/>
            <person name="Hibbett D.S."/>
            <person name="Martin F."/>
            <person name="Nordberg H.P."/>
            <person name="Cantor M.N."/>
            <person name="Hua S.X."/>
        </authorList>
    </citation>
    <scope>NUCLEOTIDE SEQUENCE [LARGE SCALE GENOMIC DNA]</scope>
    <source>
        <strain evidence="6 7">MAFF 305830</strain>
    </source>
</reference>
<protein>
    <recommendedName>
        <fullName evidence="5">Crinkler effector protein N-terminal domain-containing protein</fullName>
    </recommendedName>
</protein>
<feature type="region of interest" description="Disordered" evidence="4">
    <location>
        <begin position="905"/>
        <end position="936"/>
    </location>
</feature>
<organism evidence="6 7">
    <name type="scientific">Serendipita vermifera MAFF 305830</name>
    <dbReference type="NCBI Taxonomy" id="933852"/>
    <lineage>
        <taxon>Eukaryota</taxon>
        <taxon>Fungi</taxon>
        <taxon>Dikarya</taxon>
        <taxon>Basidiomycota</taxon>
        <taxon>Agaricomycotina</taxon>
        <taxon>Agaricomycetes</taxon>
        <taxon>Sebacinales</taxon>
        <taxon>Serendipitaceae</taxon>
        <taxon>Serendipita</taxon>
    </lineage>
</organism>
<evidence type="ECO:0000256" key="2">
    <source>
        <dbReference type="ARBA" id="ARBA00004613"/>
    </source>
</evidence>
<feature type="domain" description="Crinkler effector protein N-terminal" evidence="5">
    <location>
        <begin position="12"/>
        <end position="106"/>
    </location>
</feature>
<comment type="subcellular location">
    <subcellularLocation>
        <location evidence="1">Host cell</location>
    </subcellularLocation>
    <subcellularLocation>
        <location evidence="2">Secreted</location>
    </subcellularLocation>
</comment>
<evidence type="ECO:0000256" key="1">
    <source>
        <dbReference type="ARBA" id="ARBA00004340"/>
    </source>
</evidence>
<feature type="compositionally biased region" description="Basic and acidic residues" evidence="4">
    <location>
        <begin position="813"/>
        <end position="822"/>
    </location>
</feature>
<evidence type="ECO:0000256" key="4">
    <source>
        <dbReference type="SAM" id="MobiDB-lite"/>
    </source>
</evidence>
<keyword evidence="3" id="KW-0964">Secreted</keyword>
<dbReference type="Proteomes" id="UP000054097">
    <property type="component" value="Unassembled WGS sequence"/>
</dbReference>
<dbReference type="AlphaFoldDB" id="A0A0C2WG36"/>
<feature type="region of interest" description="Disordered" evidence="4">
    <location>
        <begin position="802"/>
        <end position="824"/>
    </location>
</feature>
<accession>A0A0C2WG36</accession>
<evidence type="ECO:0000313" key="6">
    <source>
        <dbReference type="EMBL" id="KIM25388.1"/>
    </source>
</evidence>
<dbReference type="Pfam" id="PF20147">
    <property type="entry name" value="Crinkler"/>
    <property type="match status" value="1"/>
</dbReference>
<gene>
    <name evidence="6" type="ORF">M408DRAFT_210132</name>
</gene>
<evidence type="ECO:0000256" key="3">
    <source>
        <dbReference type="ARBA" id="ARBA00022525"/>
    </source>
</evidence>
<dbReference type="GO" id="GO:0043657">
    <property type="term" value="C:host cell"/>
    <property type="evidence" value="ECO:0007669"/>
    <property type="project" value="UniProtKB-SubCell"/>
</dbReference>
<dbReference type="OrthoDB" id="2393824at2759"/>
<feature type="compositionally biased region" description="Basic and acidic residues" evidence="4">
    <location>
        <begin position="927"/>
        <end position="936"/>
    </location>
</feature>
<sequence>MSDPDGKEEDYTILCLLDDEKIPFSIDIPSGKLVDHLKAKIKEKRPDRFSNIPARFMNLFLVNIPDGHDLVARVGEQKLDNALPVWWTMAEVFGGKPERLPVHILVHPPATTTPPASLPQIPFISIKDEEIKKFVAEFDIDLRFRLNTFLKGDVQLPLWQSLSGPDEIRSHIAGLKIPKISPSSQFPLLLLHNLGQPSHDQQLVERVNRLFLPGSRKFVCNTSGSGKTRLLLEGLWGNWGFYFTARTQPEGVGSSDLEEVLLDMERFGRLTPITDQNRATALTQNQEVASRRFLLILYARIFIFRAFLECASAMPGGITANHKGRWLLIQVAPETLLLRDVFRSFVRLVGRASKEYLFEAIELDLPRVERLLGLQSTALFCVLDEAQIPTNKLSDCFRSETNPTQPRPILREIIQTWTLMFPNLIVSGTDLSMQDLEAVLVSVVAKEGGIATETVTDIGAFDNEEDQRAHLQYYCPPGFLDTDLGMEVASRSGYWLHGRHRFTATYISRLIQTSFESPHRVLNDFVYSMTNFRPSDLDDDSSPLIELMKPHGFDFSKLKDDPGLFRQVAGFIFDYIFNGKPRNLGGLSDKRLVEYGVARFGNMKKIIADEPLALLAAVHYFTTETSWSLQYFLQNGLSTPNESARGIAFEQLGAYLIGIAFKSPTRLSTVFQFIVPHELENEVAELVSVHKTDRGLVCNPIDISSEMRPTYILGRTTRTEEETLDWLRNPERAIFCFPANTVGPDLMLLLRLSDHSLIRVLVQFKHLSSLTIGPHDTEVAFNTTDPNKFVSQSARSLSVIGDVSSPVKKNTKRERTAKHPRDPQTTQNLLDALKDLGTGSDKAGRFSVLRVLATFPAKPDFDTLTELVKADTNEHPAALLNVELLATHPSEKELFESLRRGVVEAARQKKRKANDGPVSESKRRKTQDHMAARSVP</sequence>
<evidence type="ECO:0000259" key="5">
    <source>
        <dbReference type="Pfam" id="PF20147"/>
    </source>
</evidence>
<keyword evidence="7" id="KW-1185">Reference proteome</keyword>
<evidence type="ECO:0000313" key="7">
    <source>
        <dbReference type="Proteomes" id="UP000054097"/>
    </source>
</evidence>
<name>A0A0C2WG36_SERVB</name>
<dbReference type="GO" id="GO:0005576">
    <property type="term" value="C:extracellular region"/>
    <property type="evidence" value="ECO:0007669"/>
    <property type="project" value="UniProtKB-SubCell"/>
</dbReference>
<dbReference type="STRING" id="933852.A0A0C2WG36"/>
<proteinExistence type="predicted"/>
<dbReference type="HOGENOM" id="CLU_010693_2_0_1"/>
<reference evidence="7" key="2">
    <citation type="submission" date="2015-01" db="EMBL/GenBank/DDBJ databases">
        <title>Evolutionary Origins and Diversification of the Mycorrhizal Mutualists.</title>
        <authorList>
            <consortium name="DOE Joint Genome Institute"/>
            <consortium name="Mycorrhizal Genomics Consortium"/>
            <person name="Kohler A."/>
            <person name="Kuo A."/>
            <person name="Nagy L.G."/>
            <person name="Floudas D."/>
            <person name="Copeland A."/>
            <person name="Barry K.W."/>
            <person name="Cichocki N."/>
            <person name="Veneault-Fourrey C."/>
            <person name="LaButti K."/>
            <person name="Lindquist E.A."/>
            <person name="Lipzen A."/>
            <person name="Lundell T."/>
            <person name="Morin E."/>
            <person name="Murat C."/>
            <person name="Riley R."/>
            <person name="Ohm R."/>
            <person name="Sun H."/>
            <person name="Tunlid A."/>
            <person name="Henrissat B."/>
            <person name="Grigoriev I.V."/>
            <person name="Hibbett D.S."/>
            <person name="Martin F."/>
        </authorList>
    </citation>
    <scope>NUCLEOTIDE SEQUENCE [LARGE SCALE GENOMIC DNA]</scope>
    <source>
        <strain evidence="7">MAFF 305830</strain>
    </source>
</reference>
<dbReference type="InterPro" id="IPR045379">
    <property type="entry name" value="Crinkler_N"/>
</dbReference>